<dbReference type="InterPro" id="IPR018079">
    <property type="entry name" value="Ribosomal_uS4_CS"/>
</dbReference>
<dbReference type="SUPFAM" id="SSF55174">
    <property type="entry name" value="Alpha-L RNA-binding motif"/>
    <property type="match status" value="1"/>
</dbReference>
<evidence type="ECO:0000256" key="6">
    <source>
        <dbReference type="PROSITE-ProRule" id="PRU00182"/>
    </source>
</evidence>
<dbReference type="PROSITE" id="PS00632">
    <property type="entry name" value="RIBOSOMAL_S4"/>
    <property type="match status" value="1"/>
</dbReference>
<dbReference type="RefSeq" id="YP_009237662.1">
    <property type="nucleotide sequence ID" value="NC_029643.1"/>
</dbReference>
<dbReference type="EMBL" id="KU501220">
    <property type="protein sequence ID" value="AML60673.1"/>
    <property type="molecule type" value="Genomic_DNA"/>
</dbReference>
<dbReference type="AlphaFoldDB" id="A0A140F2N9"/>
<dbReference type="PROSITE" id="PS50889">
    <property type="entry name" value="S4"/>
    <property type="match status" value="1"/>
</dbReference>
<evidence type="ECO:0000313" key="8">
    <source>
        <dbReference type="EMBL" id="AML60673.1"/>
    </source>
</evidence>
<feature type="domain" description="RNA-binding S4" evidence="7">
    <location>
        <begin position="128"/>
        <end position="191"/>
    </location>
</feature>
<proteinExistence type="inferred from homology"/>
<comment type="similarity">
    <text evidence="1">Belongs to the universal ribosomal protein uS4 family.</text>
</comment>
<evidence type="ECO:0000256" key="2">
    <source>
        <dbReference type="ARBA" id="ARBA00022730"/>
    </source>
</evidence>
<keyword evidence="5" id="KW-0687">Ribonucleoprotein</keyword>
<gene>
    <name evidence="8" type="primary">rps4</name>
</gene>
<sequence length="241" mass="29366">MAIKRYTPKYKILAKVRQAVWLNKKAKIKKFKTQKWDGKARLYFPRKPKLFDQDCSVFPVANHFEHDRVTRLKRTYKYLLQDKQVFKLYYGERRLKLYQIKYFAFLARRLSQSKDFSGGKIFFHLMENRLEVCLYRLGLVRSLMQARKLLASSCTRVNYQLVKNLGFSLSAGSFVQIDSFKSIELLARYLKYNTPFFYFRKRNYRKLFLFERKNFVHHDLLTRERFLLLNFLKCYLIRFKS</sequence>
<dbReference type="GO" id="GO:1990904">
    <property type="term" value="C:ribonucleoprotein complex"/>
    <property type="evidence" value="ECO:0007669"/>
    <property type="project" value="UniProtKB-KW"/>
</dbReference>
<dbReference type="CDD" id="cd00165">
    <property type="entry name" value="S4"/>
    <property type="match status" value="1"/>
</dbReference>
<keyword evidence="4 8" id="KW-0689">Ribosomal protein</keyword>
<dbReference type="InterPro" id="IPR002942">
    <property type="entry name" value="S4_RNA-bd"/>
</dbReference>
<organism evidence="8">
    <name type="scientific">Trachydiscus minutus</name>
    <dbReference type="NCBI Taxonomy" id="1032745"/>
    <lineage>
        <taxon>Eukaryota</taxon>
        <taxon>Sar</taxon>
        <taxon>Stramenopiles</taxon>
        <taxon>Ochrophyta</taxon>
        <taxon>Eustigmatophyceae</taxon>
        <taxon>Goniochloridales</taxon>
        <taxon>Goniochloridaceae</taxon>
        <taxon>Trachydiscus</taxon>
    </lineage>
</organism>
<evidence type="ECO:0000256" key="4">
    <source>
        <dbReference type="ARBA" id="ARBA00022980"/>
    </source>
</evidence>
<dbReference type="SMART" id="SM00363">
    <property type="entry name" value="S4"/>
    <property type="match status" value="1"/>
</dbReference>
<evidence type="ECO:0000256" key="3">
    <source>
        <dbReference type="ARBA" id="ARBA00022884"/>
    </source>
</evidence>
<keyword evidence="2 6" id="KW-0699">rRNA-binding</keyword>
<dbReference type="InterPro" id="IPR036986">
    <property type="entry name" value="S4_RNA-bd_sf"/>
</dbReference>
<evidence type="ECO:0000256" key="1">
    <source>
        <dbReference type="ARBA" id="ARBA00007465"/>
    </source>
</evidence>
<evidence type="ECO:0000259" key="7">
    <source>
        <dbReference type="SMART" id="SM00363"/>
    </source>
</evidence>
<dbReference type="GeneID" id="26994730"/>
<dbReference type="GO" id="GO:0005840">
    <property type="term" value="C:ribosome"/>
    <property type="evidence" value="ECO:0007669"/>
    <property type="project" value="UniProtKB-KW"/>
</dbReference>
<dbReference type="GO" id="GO:0019843">
    <property type="term" value="F:rRNA binding"/>
    <property type="evidence" value="ECO:0007669"/>
    <property type="project" value="UniProtKB-KW"/>
</dbReference>
<keyword evidence="8" id="KW-0496">Mitochondrion</keyword>
<protein>
    <submittedName>
        <fullName evidence="8">Ribosomal protein S4</fullName>
    </submittedName>
</protein>
<accession>A0A140F2N9</accession>
<keyword evidence="3 6" id="KW-0694">RNA-binding</keyword>
<reference evidence="8" key="1">
    <citation type="journal article" date="2016" name="Genome Biol. Evol.">
        <title>A Comparative Analysis of Mitochondrial Genomes in Eustigmatophyte Algae.</title>
        <authorList>
            <person name="Sevcikova T."/>
            <person name="Klimes V."/>
            <person name="Zbrankova V."/>
            <person name="Strnad H."/>
            <person name="Hroudova M."/>
            <person name="Vlcek C."/>
            <person name="Elias M."/>
        </authorList>
    </citation>
    <scope>NUCLEOTIDE SEQUENCE</scope>
    <source>
        <strain evidence="8">CCALA 838</strain>
    </source>
</reference>
<evidence type="ECO:0000256" key="5">
    <source>
        <dbReference type="ARBA" id="ARBA00023274"/>
    </source>
</evidence>
<geneLocation type="mitochondrion" evidence="8"/>
<dbReference type="Gene3D" id="3.10.290.10">
    <property type="entry name" value="RNA-binding S4 domain"/>
    <property type="match status" value="1"/>
</dbReference>
<name>A0A140F2N9_9STRA</name>